<dbReference type="AlphaFoldDB" id="A0A7W8C0Z4"/>
<comment type="caution">
    <text evidence="1">The sequence shown here is derived from an EMBL/GenBank/DDBJ whole genome shotgun (WGS) entry which is preliminary data.</text>
</comment>
<sequence length="82" mass="8679">MSLTTAAAREVLVVDFKCAERNLELPCALLAAGVRGVWYAHTSLFMRAGGLEGLVYRLGLTVSGRQNLLGGAAVMLRVSAQS</sequence>
<name>A0A7W8C0Z4_9BACT</name>
<gene>
    <name evidence="1" type="ORF">HNQ38_000545</name>
</gene>
<keyword evidence="2" id="KW-1185">Reference proteome</keyword>
<evidence type="ECO:0000313" key="1">
    <source>
        <dbReference type="EMBL" id="MBB5142482.1"/>
    </source>
</evidence>
<dbReference type="RefSeq" id="WP_183717848.1">
    <property type="nucleotide sequence ID" value="NZ_JACHGO010000001.1"/>
</dbReference>
<reference evidence="1 2" key="1">
    <citation type="submission" date="2020-08" db="EMBL/GenBank/DDBJ databases">
        <title>Genomic Encyclopedia of Type Strains, Phase IV (KMG-IV): sequencing the most valuable type-strain genomes for metagenomic binning, comparative biology and taxonomic classification.</title>
        <authorList>
            <person name="Goeker M."/>
        </authorList>
    </citation>
    <scope>NUCLEOTIDE SEQUENCE [LARGE SCALE GENOMIC DNA]</scope>
    <source>
        <strain evidence="1 2">DSM 11275</strain>
    </source>
</reference>
<dbReference type="EMBL" id="JACHGO010000001">
    <property type="protein sequence ID" value="MBB5142482.1"/>
    <property type="molecule type" value="Genomic_DNA"/>
</dbReference>
<proteinExistence type="predicted"/>
<accession>A0A7W8C0Z4</accession>
<dbReference type="Proteomes" id="UP000539075">
    <property type="component" value="Unassembled WGS sequence"/>
</dbReference>
<organism evidence="1 2">
    <name type="scientific">Desulfovibrio intestinalis</name>
    <dbReference type="NCBI Taxonomy" id="58621"/>
    <lineage>
        <taxon>Bacteria</taxon>
        <taxon>Pseudomonadati</taxon>
        <taxon>Thermodesulfobacteriota</taxon>
        <taxon>Desulfovibrionia</taxon>
        <taxon>Desulfovibrionales</taxon>
        <taxon>Desulfovibrionaceae</taxon>
        <taxon>Desulfovibrio</taxon>
    </lineage>
</organism>
<protein>
    <submittedName>
        <fullName evidence="1">Uncharacterized protein</fullName>
    </submittedName>
</protein>
<evidence type="ECO:0000313" key="2">
    <source>
        <dbReference type="Proteomes" id="UP000539075"/>
    </source>
</evidence>